<comment type="caution">
    <text evidence="1">The sequence shown here is derived from an EMBL/GenBank/DDBJ whole genome shotgun (WGS) entry which is preliminary data.</text>
</comment>
<proteinExistence type="predicted"/>
<accession>A0A645CIZ8</accession>
<sequence>MSGQYDEGFAAVAEFADQHVAGFAKLMESVLAADAGKEVRKEAANFVNAFLATGSAFGINHGLPKLQHIFLILVNDLICFLFHIHCSSPLKKIKRHLIDNVNKQRCLNK</sequence>
<organism evidence="1">
    <name type="scientific">bioreactor metagenome</name>
    <dbReference type="NCBI Taxonomy" id="1076179"/>
    <lineage>
        <taxon>unclassified sequences</taxon>
        <taxon>metagenomes</taxon>
        <taxon>ecological metagenomes</taxon>
    </lineage>
</organism>
<gene>
    <name evidence="1" type="ORF">SDC9_123877</name>
</gene>
<evidence type="ECO:0000313" key="1">
    <source>
        <dbReference type="EMBL" id="MPM76878.1"/>
    </source>
</evidence>
<dbReference type="AlphaFoldDB" id="A0A645CIZ8"/>
<dbReference type="EMBL" id="VSSQ01027566">
    <property type="protein sequence ID" value="MPM76878.1"/>
    <property type="molecule type" value="Genomic_DNA"/>
</dbReference>
<protein>
    <submittedName>
        <fullName evidence="1">Uncharacterized protein</fullName>
    </submittedName>
</protein>
<name>A0A645CIZ8_9ZZZZ</name>
<reference evidence="1" key="1">
    <citation type="submission" date="2019-08" db="EMBL/GenBank/DDBJ databases">
        <authorList>
            <person name="Kucharzyk K."/>
            <person name="Murdoch R.W."/>
            <person name="Higgins S."/>
            <person name="Loffler F."/>
        </authorList>
    </citation>
    <scope>NUCLEOTIDE SEQUENCE</scope>
</reference>